<keyword evidence="1" id="KW-0732">Signal</keyword>
<evidence type="ECO:0000256" key="1">
    <source>
        <dbReference type="SAM" id="SignalP"/>
    </source>
</evidence>
<protein>
    <recommendedName>
        <fullName evidence="4">G protein-coupled receptor</fullName>
    </recommendedName>
</protein>
<dbReference type="GO" id="GO:0016020">
    <property type="term" value="C:membrane"/>
    <property type="evidence" value="ECO:0007669"/>
    <property type="project" value="InterPro"/>
</dbReference>
<dbReference type="InterPro" id="IPR034804">
    <property type="entry name" value="SQR/QFR_C/D"/>
</dbReference>
<accession>A0AAV5W7K6</accession>
<dbReference type="EMBL" id="BTSY01000005">
    <property type="protein sequence ID" value="GMT27821.1"/>
    <property type="molecule type" value="Genomic_DNA"/>
</dbReference>
<keyword evidence="3" id="KW-1185">Reference proteome</keyword>
<dbReference type="Proteomes" id="UP001432322">
    <property type="component" value="Unassembled WGS sequence"/>
</dbReference>
<dbReference type="Gene3D" id="1.20.1300.10">
    <property type="entry name" value="Fumarate reductase/succinate dehydrogenase, transmembrane subunit"/>
    <property type="match status" value="1"/>
</dbReference>
<dbReference type="AlphaFoldDB" id="A0AAV5W7K6"/>
<evidence type="ECO:0008006" key="4">
    <source>
        <dbReference type="Google" id="ProtNLM"/>
    </source>
</evidence>
<comment type="caution">
    <text evidence="2">The sequence shown here is derived from an EMBL/GenBank/DDBJ whole genome shotgun (WGS) entry which is preliminary data.</text>
</comment>
<proteinExistence type="predicted"/>
<organism evidence="2 3">
    <name type="scientific">Pristionchus fissidentatus</name>
    <dbReference type="NCBI Taxonomy" id="1538716"/>
    <lineage>
        <taxon>Eukaryota</taxon>
        <taxon>Metazoa</taxon>
        <taxon>Ecdysozoa</taxon>
        <taxon>Nematoda</taxon>
        <taxon>Chromadorea</taxon>
        <taxon>Rhabditida</taxon>
        <taxon>Rhabditina</taxon>
        <taxon>Diplogasteromorpha</taxon>
        <taxon>Diplogasteroidea</taxon>
        <taxon>Neodiplogasteridae</taxon>
        <taxon>Pristionchus</taxon>
    </lineage>
</organism>
<sequence length="94" mass="10244">LAASLLVFLCPFVLLRLSTTAPTRPTTTPATSSMSDSSLLILCPSFLLRAWFRDGRSLTVALTLHIHWGIQEVIADYARPYVIVQTAAKAGRVS</sequence>
<gene>
    <name evidence="2" type="ORF">PFISCL1PPCAC_19118</name>
</gene>
<evidence type="ECO:0000313" key="3">
    <source>
        <dbReference type="Proteomes" id="UP001432322"/>
    </source>
</evidence>
<feature type="non-terminal residue" evidence="2">
    <location>
        <position position="94"/>
    </location>
</feature>
<feature type="chain" id="PRO_5043955382" description="G protein-coupled receptor" evidence="1">
    <location>
        <begin position="21"/>
        <end position="94"/>
    </location>
</feature>
<evidence type="ECO:0000313" key="2">
    <source>
        <dbReference type="EMBL" id="GMT27821.1"/>
    </source>
</evidence>
<name>A0AAV5W7K6_9BILA</name>
<feature type="signal peptide" evidence="1">
    <location>
        <begin position="1"/>
        <end position="20"/>
    </location>
</feature>
<feature type="non-terminal residue" evidence="2">
    <location>
        <position position="1"/>
    </location>
</feature>
<reference evidence="2" key="1">
    <citation type="submission" date="2023-10" db="EMBL/GenBank/DDBJ databases">
        <title>Genome assembly of Pristionchus species.</title>
        <authorList>
            <person name="Yoshida K."/>
            <person name="Sommer R.J."/>
        </authorList>
    </citation>
    <scope>NUCLEOTIDE SEQUENCE</scope>
    <source>
        <strain evidence="2">RS5133</strain>
    </source>
</reference>